<keyword evidence="3" id="KW-1185">Reference proteome</keyword>
<feature type="region of interest" description="Disordered" evidence="1">
    <location>
        <begin position="154"/>
        <end position="194"/>
    </location>
</feature>
<organism evidence="2 3">
    <name type="scientific">Wickerhamomyces mucosus</name>
    <dbReference type="NCBI Taxonomy" id="1378264"/>
    <lineage>
        <taxon>Eukaryota</taxon>
        <taxon>Fungi</taxon>
        <taxon>Dikarya</taxon>
        <taxon>Ascomycota</taxon>
        <taxon>Saccharomycotina</taxon>
        <taxon>Saccharomycetes</taxon>
        <taxon>Phaffomycetales</taxon>
        <taxon>Wickerhamomycetaceae</taxon>
        <taxon>Wickerhamomyces</taxon>
    </lineage>
</organism>
<evidence type="ECO:0000313" key="2">
    <source>
        <dbReference type="EMBL" id="KAH3663415.1"/>
    </source>
</evidence>
<name>A0A9P8P1I3_9ASCO</name>
<dbReference type="EMBL" id="JAEUBF010001547">
    <property type="protein sequence ID" value="KAH3663415.1"/>
    <property type="molecule type" value="Genomic_DNA"/>
</dbReference>
<accession>A0A9P8P1I3</accession>
<comment type="caution">
    <text evidence="2">The sequence shown here is derived from an EMBL/GenBank/DDBJ whole genome shotgun (WGS) entry which is preliminary data.</text>
</comment>
<evidence type="ECO:0000256" key="1">
    <source>
        <dbReference type="SAM" id="MobiDB-lite"/>
    </source>
</evidence>
<reference evidence="2" key="2">
    <citation type="submission" date="2021-01" db="EMBL/GenBank/DDBJ databases">
        <authorList>
            <person name="Schikora-Tamarit M.A."/>
        </authorList>
    </citation>
    <scope>NUCLEOTIDE SEQUENCE</scope>
    <source>
        <strain evidence="2">CBS6341</strain>
    </source>
</reference>
<feature type="compositionally biased region" description="Low complexity" evidence="1">
    <location>
        <begin position="160"/>
        <end position="172"/>
    </location>
</feature>
<protein>
    <submittedName>
        <fullName evidence="2">Uncharacterized protein</fullName>
    </submittedName>
</protein>
<sequence length="217" mass="24964">MSSLPSLKSTYLYNLTDSQFLKSSIVKISNNYRSNISKQLKSSINFQNHLFFNFKKLNKNIKLLNHEIDQFKDKDFANEEKIELNLSLDGLNDEIDLMLEKLNKVVDRLNGNFKDYKLLSQLKKNSEIDQVEQEPSKELNERFKDNIEMEEQTLNDDQDNTINDNTIDNHQISQSTKSSTYKSPNVSTLPHSFLLPRPSTATTSVSTSTTITSAKFV</sequence>
<gene>
    <name evidence="2" type="ORF">WICMUC_005941</name>
</gene>
<feature type="compositionally biased region" description="Polar residues" evidence="1">
    <location>
        <begin position="173"/>
        <end position="190"/>
    </location>
</feature>
<reference evidence="2" key="1">
    <citation type="journal article" date="2021" name="Open Biol.">
        <title>Shared evolutionary footprints suggest mitochondrial oxidative damage underlies multiple complex I losses in fungi.</title>
        <authorList>
            <person name="Schikora-Tamarit M.A."/>
            <person name="Marcet-Houben M."/>
            <person name="Nosek J."/>
            <person name="Gabaldon T."/>
        </authorList>
    </citation>
    <scope>NUCLEOTIDE SEQUENCE</scope>
    <source>
        <strain evidence="2">CBS6341</strain>
    </source>
</reference>
<evidence type="ECO:0000313" key="3">
    <source>
        <dbReference type="Proteomes" id="UP000769528"/>
    </source>
</evidence>
<proteinExistence type="predicted"/>
<dbReference type="Proteomes" id="UP000769528">
    <property type="component" value="Unassembled WGS sequence"/>
</dbReference>
<dbReference type="AlphaFoldDB" id="A0A9P8P1I3"/>